<reference evidence="1" key="1">
    <citation type="submission" date="2017-07" db="EMBL/GenBank/DDBJ databases">
        <title>Taro Niue Genome Assembly and Annotation.</title>
        <authorList>
            <person name="Atibalentja N."/>
            <person name="Keating K."/>
            <person name="Fields C.J."/>
        </authorList>
    </citation>
    <scope>NUCLEOTIDE SEQUENCE</scope>
    <source>
        <strain evidence="1">Niue_2</strain>
        <tissue evidence="1">Leaf</tissue>
    </source>
</reference>
<organism evidence="1 2">
    <name type="scientific">Colocasia esculenta</name>
    <name type="common">Wild taro</name>
    <name type="synonym">Arum esculentum</name>
    <dbReference type="NCBI Taxonomy" id="4460"/>
    <lineage>
        <taxon>Eukaryota</taxon>
        <taxon>Viridiplantae</taxon>
        <taxon>Streptophyta</taxon>
        <taxon>Embryophyta</taxon>
        <taxon>Tracheophyta</taxon>
        <taxon>Spermatophyta</taxon>
        <taxon>Magnoliopsida</taxon>
        <taxon>Liliopsida</taxon>
        <taxon>Araceae</taxon>
        <taxon>Aroideae</taxon>
        <taxon>Colocasieae</taxon>
        <taxon>Colocasia</taxon>
    </lineage>
</organism>
<dbReference type="AlphaFoldDB" id="A0A843WYP3"/>
<protein>
    <submittedName>
        <fullName evidence="1">Uncharacterized protein</fullName>
    </submittedName>
</protein>
<keyword evidence="2" id="KW-1185">Reference proteome</keyword>
<evidence type="ECO:0000313" key="2">
    <source>
        <dbReference type="Proteomes" id="UP000652761"/>
    </source>
</evidence>
<dbReference type="EMBL" id="NMUH01004428">
    <property type="protein sequence ID" value="MQM09625.1"/>
    <property type="molecule type" value="Genomic_DNA"/>
</dbReference>
<accession>A0A843WYP3</accession>
<dbReference type="Proteomes" id="UP000652761">
    <property type="component" value="Unassembled WGS sequence"/>
</dbReference>
<evidence type="ECO:0000313" key="1">
    <source>
        <dbReference type="EMBL" id="MQM09625.1"/>
    </source>
</evidence>
<gene>
    <name evidence="1" type="ORF">Taro_042496</name>
</gene>
<proteinExistence type="predicted"/>
<sequence>MGPDLVLGRAAESAIFPWELNDQDVGITSKCHTIKINLMTIKSETQDELYTQEDGNDQE</sequence>
<name>A0A843WYP3_COLES</name>
<comment type="caution">
    <text evidence="1">The sequence shown here is derived from an EMBL/GenBank/DDBJ whole genome shotgun (WGS) entry which is preliminary data.</text>
</comment>